<name>A0A495K907_WILMA</name>
<dbReference type="AlphaFoldDB" id="A0A495K907"/>
<evidence type="ECO:0000313" key="5">
    <source>
        <dbReference type="EMBL" id="RKR97813.1"/>
    </source>
</evidence>
<dbReference type="InterPro" id="IPR008920">
    <property type="entry name" value="TF_FadR/GntR_C"/>
</dbReference>
<dbReference type="OrthoDB" id="8680240at2"/>
<dbReference type="InterPro" id="IPR036388">
    <property type="entry name" value="WH-like_DNA-bd_sf"/>
</dbReference>
<dbReference type="InterPro" id="IPR036390">
    <property type="entry name" value="WH_DNA-bd_sf"/>
</dbReference>
<dbReference type="SMART" id="SM00345">
    <property type="entry name" value="HTH_GNTR"/>
    <property type="match status" value="1"/>
</dbReference>
<dbReference type="InterPro" id="IPR000524">
    <property type="entry name" value="Tscrpt_reg_HTH_GntR"/>
</dbReference>
<dbReference type="SUPFAM" id="SSF48008">
    <property type="entry name" value="GntR ligand-binding domain-like"/>
    <property type="match status" value="1"/>
</dbReference>
<comment type="caution">
    <text evidence="5">The sequence shown here is derived from an EMBL/GenBank/DDBJ whole genome shotgun (WGS) entry which is preliminary data.</text>
</comment>
<dbReference type="EMBL" id="RBKV01000001">
    <property type="protein sequence ID" value="RKR97813.1"/>
    <property type="molecule type" value="Genomic_DNA"/>
</dbReference>
<evidence type="ECO:0000313" key="6">
    <source>
        <dbReference type="Proteomes" id="UP000274762"/>
    </source>
</evidence>
<evidence type="ECO:0000256" key="2">
    <source>
        <dbReference type="ARBA" id="ARBA00023125"/>
    </source>
</evidence>
<keyword evidence="3" id="KW-0804">Transcription</keyword>
<feature type="domain" description="HTH gntR-type" evidence="4">
    <location>
        <begin position="8"/>
        <end position="75"/>
    </location>
</feature>
<dbReference type="Gene3D" id="1.10.10.10">
    <property type="entry name" value="Winged helix-like DNA-binding domain superfamily/Winged helix DNA-binding domain"/>
    <property type="match status" value="1"/>
</dbReference>
<dbReference type="PANTHER" id="PTHR43537:SF24">
    <property type="entry name" value="GLUCONATE OPERON TRANSCRIPTIONAL REPRESSOR"/>
    <property type="match status" value="1"/>
</dbReference>
<protein>
    <submittedName>
        <fullName evidence="5">DNA-binding GntR family transcriptional regulator</fullName>
    </submittedName>
</protein>
<keyword evidence="2 5" id="KW-0238">DNA-binding</keyword>
<proteinExistence type="predicted"/>
<keyword evidence="1" id="KW-0805">Transcription regulation</keyword>
<dbReference type="Pfam" id="PF07729">
    <property type="entry name" value="FCD"/>
    <property type="match status" value="1"/>
</dbReference>
<dbReference type="RefSeq" id="WP_062794665.1">
    <property type="nucleotide sequence ID" value="NZ_CBCRXS010000001.1"/>
</dbReference>
<dbReference type="Gene3D" id="1.20.120.530">
    <property type="entry name" value="GntR ligand-binding domain-like"/>
    <property type="match status" value="1"/>
</dbReference>
<dbReference type="Pfam" id="PF00392">
    <property type="entry name" value="GntR"/>
    <property type="match status" value="1"/>
</dbReference>
<sequence length="223" mass="24692">MRQAETPETPSSKTYEWLRAAVLHGDVPPGGALKPQELAAARGVSLSVIRECLLRLVGEGLAERLPNRGFVVPQAGDGRWQVVAEARSVVEPTMLRMSIERGDLEWEARVSAAHHRLENTPGYEHEDDVHYSDAWASAHYRFHRTLLDACGNDVLLDTFDRLWTASELSRRWSASSHRDRDALTEHRQLKELAMNKAGEAAAAALAAHIIGTTNGLDNPRSTT</sequence>
<accession>A0A495K907</accession>
<dbReference type="SUPFAM" id="SSF46785">
    <property type="entry name" value="Winged helix' DNA-binding domain"/>
    <property type="match status" value="1"/>
</dbReference>
<dbReference type="GO" id="GO:0003700">
    <property type="term" value="F:DNA-binding transcription factor activity"/>
    <property type="evidence" value="ECO:0007669"/>
    <property type="project" value="InterPro"/>
</dbReference>
<dbReference type="PANTHER" id="PTHR43537">
    <property type="entry name" value="TRANSCRIPTIONAL REGULATOR, GNTR FAMILY"/>
    <property type="match status" value="1"/>
</dbReference>
<evidence type="ECO:0000256" key="3">
    <source>
        <dbReference type="ARBA" id="ARBA00023163"/>
    </source>
</evidence>
<evidence type="ECO:0000256" key="1">
    <source>
        <dbReference type="ARBA" id="ARBA00023015"/>
    </source>
</evidence>
<dbReference type="InterPro" id="IPR011711">
    <property type="entry name" value="GntR_C"/>
</dbReference>
<dbReference type="Proteomes" id="UP000274762">
    <property type="component" value="Unassembled WGS sequence"/>
</dbReference>
<organism evidence="5 6">
    <name type="scientific">Williamsia marianensis</name>
    <dbReference type="NCBI Taxonomy" id="85044"/>
    <lineage>
        <taxon>Bacteria</taxon>
        <taxon>Bacillati</taxon>
        <taxon>Actinomycetota</taxon>
        <taxon>Actinomycetes</taxon>
        <taxon>Mycobacteriales</taxon>
        <taxon>Nocardiaceae</taxon>
        <taxon>Williamsia</taxon>
    </lineage>
</organism>
<reference evidence="5 6" key="1">
    <citation type="submission" date="2018-10" db="EMBL/GenBank/DDBJ databases">
        <title>Sequencing the genomes of 1000 actinobacteria strains.</title>
        <authorList>
            <person name="Klenk H.-P."/>
        </authorList>
    </citation>
    <scope>NUCLEOTIDE SEQUENCE [LARGE SCALE GENOMIC DNA]</scope>
    <source>
        <strain evidence="5 6">DSM 44343</strain>
    </source>
</reference>
<dbReference type="GO" id="GO:0003677">
    <property type="term" value="F:DNA binding"/>
    <property type="evidence" value="ECO:0007669"/>
    <property type="project" value="UniProtKB-KW"/>
</dbReference>
<dbReference type="PROSITE" id="PS50949">
    <property type="entry name" value="HTH_GNTR"/>
    <property type="match status" value="1"/>
</dbReference>
<dbReference type="SMART" id="SM00895">
    <property type="entry name" value="FCD"/>
    <property type="match status" value="1"/>
</dbReference>
<gene>
    <name evidence="5" type="ORF">DFJ75_4704</name>
</gene>
<evidence type="ECO:0000259" key="4">
    <source>
        <dbReference type="PROSITE" id="PS50949"/>
    </source>
</evidence>